<organism evidence="2 3">
    <name type="scientific">Pseudomonas lutea</name>
    <dbReference type="NCBI Taxonomy" id="243924"/>
    <lineage>
        <taxon>Bacteria</taxon>
        <taxon>Pseudomonadati</taxon>
        <taxon>Pseudomonadota</taxon>
        <taxon>Gammaproteobacteria</taxon>
        <taxon>Pseudomonadales</taxon>
        <taxon>Pseudomonadaceae</taxon>
        <taxon>Pseudomonas</taxon>
    </lineage>
</organism>
<evidence type="ECO:0000256" key="1">
    <source>
        <dbReference type="SAM" id="MobiDB-lite"/>
    </source>
</evidence>
<name>A0A9X8QM01_9PSED</name>
<sequence length="214" mass="23900">MAQIRNSKNNDRWTEEILALLGKATDASIARRLGVSSMTVQRKREQFGIPRRQVSMVSSDRSVEFSWTAESLALLGVESDASVASKLGLNRKGVWAKRTSLGIPRCSKRSKYNDELPEELILKLGKVPDSDLAREYGVPDYALYKARKERSIAAFVRIDPAIDELKRELGTASDYTLATKYSASPSRVRSLRNALNIPPFKPSSNKLKESPNNE</sequence>
<reference evidence="2 3" key="1">
    <citation type="submission" date="2016-10" db="EMBL/GenBank/DDBJ databases">
        <authorList>
            <person name="Varghese N."/>
            <person name="Submissions S."/>
        </authorList>
    </citation>
    <scope>NUCLEOTIDE SEQUENCE [LARGE SCALE GENOMIC DNA]</scope>
    <source>
        <strain evidence="2 3">LMG 21974</strain>
    </source>
</reference>
<feature type="region of interest" description="Disordered" evidence="1">
    <location>
        <begin position="194"/>
        <end position="214"/>
    </location>
</feature>
<protein>
    <submittedName>
        <fullName evidence="2">Uncharacterized protein</fullName>
    </submittedName>
</protein>
<accession>A0A9X8QM01</accession>
<dbReference type="AlphaFoldDB" id="A0A9X8QM01"/>
<evidence type="ECO:0000313" key="2">
    <source>
        <dbReference type="EMBL" id="SER46664.1"/>
    </source>
</evidence>
<gene>
    <name evidence="2" type="ORF">SAMN05216409_1252</name>
</gene>
<dbReference type="Proteomes" id="UP000183210">
    <property type="component" value="Unassembled WGS sequence"/>
</dbReference>
<dbReference type="RefSeq" id="WP_084339945.1">
    <property type="nucleotide sequence ID" value="NZ_FOEV01000025.1"/>
</dbReference>
<dbReference type="EMBL" id="FOEV01000025">
    <property type="protein sequence ID" value="SER46664.1"/>
    <property type="molecule type" value="Genomic_DNA"/>
</dbReference>
<comment type="caution">
    <text evidence="2">The sequence shown here is derived from an EMBL/GenBank/DDBJ whole genome shotgun (WGS) entry which is preliminary data.</text>
</comment>
<proteinExistence type="predicted"/>
<evidence type="ECO:0000313" key="3">
    <source>
        <dbReference type="Proteomes" id="UP000183210"/>
    </source>
</evidence>
<dbReference type="GeneID" id="300269679"/>